<reference evidence="2 3" key="1">
    <citation type="submission" date="2019-05" db="EMBL/GenBank/DDBJ databases">
        <title>Another draft genome of Portunus trituberculatus and its Hox gene families provides insights of decapod evolution.</title>
        <authorList>
            <person name="Jeong J.-H."/>
            <person name="Song I."/>
            <person name="Kim S."/>
            <person name="Choi T."/>
            <person name="Kim D."/>
            <person name="Ryu S."/>
            <person name="Kim W."/>
        </authorList>
    </citation>
    <scope>NUCLEOTIDE SEQUENCE [LARGE SCALE GENOMIC DNA]</scope>
    <source>
        <tissue evidence="2">Muscle</tissue>
    </source>
</reference>
<comment type="caution">
    <text evidence="2">The sequence shown here is derived from an EMBL/GenBank/DDBJ whole genome shotgun (WGS) entry which is preliminary data.</text>
</comment>
<proteinExistence type="predicted"/>
<name>A0A5B7ELM2_PORTR</name>
<evidence type="ECO:0000256" key="1">
    <source>
        <dbReference type="SAM" id="MobiDB-lite"/>
    </source>
</evidence>
<evidence type="ECO:0000313" key="2">
    <source>
        <dbReference type="EMBL" id="MPC33953.1"/>
    </source>
</evidence>
<gene>
    <name evidence="2" type="ORF">E2C01_027323</name>
</gene>
<dbReference type="EMBL" id="VSRR010002945">
    <property type="protein sequence ID" value="MPC33953.1"/>
    <property type="molecule type" value="Genomic_DNA"/>
</dbReference>
<keyword evidence="3" id="KW-1185">Reference proteome</keyword>
<sequence length="62" mass="6930">MPPKRCAPAKASSSEPKRKRKMMTISEKVKLLDMIKEGRRGLNEVVSSVYVALRPIRFSGLG</sequence>
<feature type="region of interest" description="Disordered" evidence="1">
    <location>
        <begin position="1"/>
        <end position="21"/>
    </location>
</feature>
<dbReference type="Proteomes" id="UP000324222">
    <property type="component" value="Unassembled WGS sequence"/>
</dbReference>
<organism evidence="2 3">
    <name type="scientific">Portunus trituberculatus</name>
    <name type="common">Swimming crab</name>
    <name type="synonym">Neptunus trituberculatus</name>
    <dbReference type="NCBI Taxonomy" id="210409"/>
    <lineage>
        <taxon>Eukaryota</taxon>
        <taxon>Metazoa</taxon>
        <taxon>Ecdysozoa</taxon>
        <taxon>Arthropoda</taxon>
        <taxon>Crustacea</taxon>
        <taxon>Multicrustacea</taxon>
        <taxon>Malacostraca</taxon>
        <taxon>Eumalacostraca</taxon>
        <taxon>Eucarida</taxon>
        <taxon>Decapoda</taxon>
        <taxon>Pleocyemata</taxon>
        <taxon>Brachyura</taxon>
        <taxon>Eubrachyura</taxon>
        <taxon>Portunoidea</taxon>
        <taxon>Portunidae</taxon>
        <taxon>Portuninae</taxon>
        <taxon>Portunus</taxon>
    </lineage>
</organism>
<evidence type="ECO:0000313" key="3">
    <source>
        <dbReference type="Proteomes" id="UP000324222"/>
    </source>
</evidence>
<evidence type="ECO:0008006" key="4">
    <source>
        <dbReference type="Google" id="ProtNLM"/>
    </source>
</evidence>
<accession>A0A5B7ELM2</accession>
<dbReference type="AlphaFoldDB" id="A0A5B7ELM2"/>
<protein>
    <recommendedName>
        <fullName evidence="4">HTH psq-type domain-containing protein</fullName>
    </recommendedName>
</protein>